<feature type="transmembrane region" description="Helical" evidence="1">
    <location>
        <begin position="261"/>
        <end position="279"/>
    </location>
</feature>
<evidence type="ECO:0000313" key="3">
    <source>
        <dbReference type="Proteomes" id="UP000295122"/>
    </source>
</evidence>
<feature type="transmembrane region" description="Helical" evidence="1">
    <location>
        <begin position="35"/>
        <end position="56"/>
    </location>
</feature>
<keyword evidence="1" id="KW-1133">Transmembrane helix</keyword>
<sequence>MAQMPPLPQQPDTGLTATELMPFRSKKISLRKSRALIPLIAVALTCVLLFVLKFQIKDKGDVVAYMNVLAAFMLFAMFATVYFYSGERKNMLWYLVPASIVMWQLDTRAILGGFIYVFRTILPGDMKGEGFIPNFIGMFFGAGLMEELMKGIPILLALLLAYWLRRSGKPGNFLTRNLALQGPLDGLLMGVAAGAGFIAFETMAQYVPMEAAKARGNEALGLLHALLLMLPRVLNGLVGHMAYAGIFGYFIGLAVTHRRSLWTLLAIGWVLPSVLHAFWNSSYHLMGTWGFYASAGLTLFFFLACLLKAKQLEVSRLGGPIGGGSILAASPAPGTAPLAPAGVVPPPAPGVAGVFTGIATAAEKLAGVTARTTVPNPGAVPADAAGAVPAAAPMPASGLSIGNGAARYALAPDQSIDFSALFGSAGVPPGCAGVIAQAADGGLDIRNTGTASWAFTTPDGATTSVQPGASLRPVAGSKLLLGSATIEISAY</sequence>
<dbReference type="Pfam" id="PF13367">
    <property type="entry name" value="PrsW-protease"/>
    <property type="match status" value="1"/>
</dbReference>
<name>A0A4R7C6S3_9HYPH</name>
<reference evidence="2 3" key="1">
    <citation type="submission" date="2019-03" db="EMBL/GenBank/DDBJ databases">
        <title>Genomic Encyclopedia of Type Strains, Phase IV (KMG-IV): sequencing the most valuable type-strain genomes for metagenomic binning, comparative biology and taxonomic classification.</title>
        <authorList>
            <person name="Goeker M."/>
        </authorList>
    </citation>
    <scope>NUCLEOTIDE SEQUENCE [LARGE SCALE GENOMIC DNA]</scope>
    <source>
        <strain evidence="2 3">DSM 25903</strain>
    </source>
</reference>
<protein>
    <submittedName>
        <fullName evidence="2">RsiW-degrading membrane proteinase PrsW (M82 family)</fullName>
    </submittedName>
</protein>
<dbReference type="EMBL" id="SNZR01000011">
    <property type="protein sequence ID" value="TDR93961.1"/>
    <property type="molecule type" value="Genomic_DNA"/>
</dbReference>
<dbReference type="OrthoDB" id="9816434at2"/>
<accession>A0A4R7C6S3</accession>
<evidence type="ECO:0000256" key="1">
    <source>
        <dbReference type="SAM" id="Phobius"/>
    </source>
</evidence>
<keyword evidence="3" id="KW-1185">Reference proteome</keyword>
<gene>
    <name evidence="2" type="ORF">EV668_1230</name>
</gene>
<proteinExistence type="predicted"/>
<comment type="caution">
    <text evidence="2">The sequence shown here is derived from an EMBL/GenBank/DDBJ whole genome shotgun (WGS) entry which is preliminary data.</text>
</comment>
<dbReference type="GO" id="GO:0008233">
    <property type="term" value="F:peptidase activity"/>
    <property type="evidence" value="ECO:0007669"/>
    <property type="project" value="InterPro"/>
</dbReference>
<dbReference type="InterPro" id="IPR026898">
    <property type="entry name" value="PrsW"/>
</dbReference>
<feature type="transmembrane region" description="Helical" evidence="1">
    <location>
        <begin position="285"/>
        <end position="307"/>
    </location>
</feature>
<evidence type="ECO:0000313" key="2">
    <source>
        <dbReference type="EMBL" id="TDR93961.1"/>
    </source>
</evidence>
<dbReference type="AlphaFoldDB" id="A0A4R7C6S3"/>
<feature type="transmembrane region" description="Helical" evidence="1">
    <location>
        <begin position="62"/>
        <end position="84"/>
    </location>
</feature>
<keyword evidence="1" id="KW-0812">Transmembrane</keyword>
<organism evidence="2 3">
    <name type="scientific">Enterovirga rhinocerotis</name>
    <dbReference type="NCBI Taxonomy" id="1339210"/>
    <lineage>
        <taxon>Bacteria</taxon>
        <taxon>Pseudomonadati</taxon>
        <taxon>Pseudomonadota</taxon>
        <taxon>Alphaproteobacteria</taxon>
        <taxon>Hyphomicrobiales</taxon>
        <taxon>Methylobacteriaceae</taxon>
        <taxon>Enterovirga</taxon>
    </lineage>
</organism>
<dbReference type="PANTHER" id="PTHR36844:SF1">
    <property type="entry name" value="PROTEASE PRSW"/>
    <property type="match status" value="1"/>
</dbReference>
<dbReference type="PANTHER" id="PTHR36844">
    <property type="entry name" value="PROTEASE PRSW"/>
    <property type="match status" value="1"/>
</dbReference>
<feature type="transmembrane region" description="Helical" evidence="1">
    <location>
        <begin position="148"/>
        <end position="165"/>
    </location>
</feature>
<feature type="transmembrane region" description="Helical" evidence="1">
    <location>
        <begin position="233"/>
        <end position="254"/>
    </location>
</feature>
<feature type="transmembrane region" description="Helical" evidence="1">
    <location>
        <begin position="186"/>
        <end position="207"/>
    </location>
</feature>
<dbReference type="Proteomes" id="UP000295122">
    <property type="component" value="Unassembled WGS sequence"/>
</dbReference>
<dbReference type="RefSeq" id="WP_133768911.1">
    <property type="nucleotide sequence ID" value="NZ_SNZR01000011.1"/>
</dbReference>
<feature type="transmembrane region" description="Helical" evidence="1">
    <location>
        <begin position="91"/>
        <end position="118"/>
    </location>
</feature>
<keyword evidence="1" id="KW-0472">Membrane</keyword>